<sequence length="507" mass="60975">MDYVENENVTRNDGVLNNHEEHRHTSNTPKNGSVMFYDERTICRCGAKKHVDKYKRELERKSNALERDKQYVRQQLQDVERREKQVTEASNQISIQQEQLDSYRIYLQEKQIKISRMYQNYEQWQSDLMQKMDECIALEKEYKNRLTENEKVMYELNQREYVVSETSGALSAKKEELEKFENKILQESEKIKFLNVQCESAKERMHQELKNHNKRLREETEDLEARKRRLTEQEVRLRDERDKLESSKIKEFELDRKLKEATEIVENNARLADDLKHKEDALRKEKELIVKEWSKLNESVEQLNNDRNELKSIKMNLEMRSKRLELSESRSDVNLNDSRYKNMDNEFNRKFEYLNNKELVMKNKELELEKMETELNKRKLELDERESGLKAARADLDKRAKEIEHKNEKNRRLEPQINEYKDKMALLSIERNSLDGQIEQFNAKRMNAQREVDAINQRLSLREKQINDKYNQLKGRQTHSELYNKLNASTGTRRPTPFNIADDRALN</sequence>
<evidence type="ECO:0000256" key="2">
    <source>
        <dbReference type="SAM" id="MobiDB-lite"/>
    </source>
</evidence>
<reference evidence="3" key="1">
    <citation type="submission" date="2022-07" db="EMBL/GenBank/DDBJ databases">
        <title>Evaluation of T. orientalis genome assembly methods using nanopore sequencing and analysis of variation between genomes.</title>
        <authorList>
            <person name="Yam J."/>
            <person name="Micallef M.L."/>
            <person name="Liu M."/>
            <person name="Djordjevic S.P."/>
            <person name="Bogema D.R."/>
            <person name="Jenkins C."/>
        </authorList>
    </citation>
    <scope>NUCLEOTIDE SEQUENCE</scope>
    <source>
        <strain evidence="3">Fish Creek</strain>
    </source>
</reference>
<evidence type="ECO:0000313" key="3">
    <source>
        <dbReference type="EMBL" id="UKJ88653.2"/>
    </source>
</evidence>
<gene>
    <name evidence="3" type="ORF">MACJ_001897</name>
</gene>
<name>A0A976M7L7_THEOR</name>
<dbReference type="AlphaFoldDB" id="A0A976M7L7"/>
<proteinExistence type="predicted"/>
<keyword evidence="1" id="KW-0175">Coiled coil</keyword>
<feature type="coiled-coil region" evidence="1">
    <location>
        <begin position="354"/>
        <end position="458"/>
    </location>
</feature>
<evidence type="ECO:0000256" key="1">
    <source>
        <dbReference type="SAM" id="Coils"/>
    </source>
</evidence>
<accession>A0A976M7L7</accession>
<dbReference type="OrthoDB" id="364745at2759"/>
<feature type="region of interest" description="Disordered" evidence="2">
    <location>
        <begin position="1"/>
        <end position="32"/>
    </location>
</feature>
<feature type="coiled-coil region" evidence="1">
    <location>
        <begin position="51"/>
        <end position="320"/>
    </location>
</feature>
<protein>
    <submittedName>
        <fullName evidence="3">Uncharacterized protein</fullName>
    </submittedName>
</protein>
<dbReference type="Proteomes" id="UP000244803">
    <property type="component" value="Chromosome 3"/>
</dbReference>
<dbReference type="EMBL" id="CP056066">
    <property type="protein sequence ID" value="UKJ88653.2"/>
    <property type="molecule type" value="Genomic_DNA"/>
</dbReference>
<organism evidence="3 4">
    <name type="scientific">Theileria orientalis</name>
    <dbReference type="NCBI Taxonomy" id="68886"/>
    <lineage>
        <taxon>Eukaryota</taxon>
        <taxon>Sar</taxon>
        <taxon>Alveolata</taxon>
        <taxon>Apicomplexa</taxon>
        <taxon>Aconoidasida</taxon>
        <taxon>Piroplasmida</taxon>
        <taxon>Theileriidae</taxon>
        <taxon>Theileria</taxon>
    </lineage>
</organism>
<evidence type="ECO:0000313" key="4">
    <source>
        <dbReference type="Proteomes" id="UP000244803"/>
    </source>
</evidence>
<feature type="region of interest" description="Disordered" evidence="2">
    <location>
        <begin position="485"/>
        <end position="507"/>
    </location>
</feature>